<gene>
    <name evidence="1" type="ORF">CFter6_2618</name>
</gene>
<proteinExistence type="predicted"/>
<dbReference type="Proteomes" id="UP000072421">
    <property type="component" value="Chromosome"/>
</dbReference>
<protein>
    <submittedName>
        <fullName evidence="1">Uncharacterized protein</fullName>
    </submittedName>
</protein>
<name>A0A127PBT6_9BURK</name>
<dbReference type="AlphaFoldDB" id="A0A127PBT6"/>
<evidence type="ECO:0000313" key="1">
    <source>
        <dbReference type="EMBL" id="AMO95286.1"/>
    </source>
</evidence>
<reference evidence="1 2" key="1">
    <citation type="submission" date="2015-11" db="EMBL/GenBank/DDBJ databases">
        <title>Exploring the genomic traits of fungus-feeding bacterial genus Collimonas.</title>
        <authorList>
            <person name="Song C."/>
            <person name="Schmidt R."/>
            <person name="de Jager V."/>
            <person name="Krzyzanowska D."/>
            <person name="Jongedijk E."/>
            <person name="Cankar K."/>
            <person name="Beekwilder J."/>
            <person name="van Veen A."/>
            <person name="de Boer W."/>
            <person name="van Veen J.A."/>
            <person name="Garbeva P."/>
        </authorList>
    </citation>
    <scope>NUCLEOTIDE SEQUENCE [LARGE SCALE GENOMIC DNA]</scope>
    <source>
        <strain evidence="1 2">Ter6</strain>
    </source>
</reference>
<dbReference type="PATRIC" id="fig|158899.10.peg.2611"/>
<sequence length="180" mass="19993">MRTSLPLAMDQLNEFGPEAQALVRRAGTRDVTITSWDAPGATPAVLSGLVAERRMIGPMLEEVLHPIAGASGASFNRADFLTFNRLEGRWQYMSMDSRAPDGLMSAFSLDADPEQRVFMSFQPFATPNISGTSAIGQMLRMEQVIVRQDADHEVKDQYFTAAGSTPVKWLGNRYSYTRRK</sequence>
<evidence type="ECO:0000313" key="2">
    <source>
        <dbReference type="Proteomes" id="UP000072421"/>
    </source>
</evidence>
<organism evidence="1">
    <name type="scientific">Collimonas fungivorans</name>
    <dbReference type="NCBI Taxonomy" id="158899"/>
    <lineage>
        <taxon>Bacteria</taxon>
        <taxon>Pseudomonadati</taxon>
        <taxon>Pseudomonadota</taxon>
        <taxon>Betaproteobacteria</taxon>
        <taxon>Burkholderiales</taxon>
        <taxon>Oxalobacteraceae</taxon>
        <taxon>Collimonas</taxon>
    </lineage>
</organism>
<accession>A0A127PBT6</accession>
<dbReference type="EMBL" id="CP013232">
    <property type="protein sequence ID" value="AMO95286.1"/>
    <property type="molecule type" value="Genomic_DNA"/>
</dbReference>